<sequence>MLERLTEREKSIKCEFDGEDGKVYSSFFSIPKIERFLVGWADMWLMEFRSFLSSFMLLMMYAPDHHPKMGQGSKRL</sequence>
<dbReference type="Proteomes" id="UP000280696">
    <property type="component" value="Unassembled WGS sequence"/>
</dbReference>
<reference evidence="1 2" key="1">
    <citation type="submission" date="2018-09" db="EMBL/GenBank/DDBJ databases">
        <title>Murine metabolic-syndrome-specific gut microbial biobank.</title>
        <authorList>
            <person name="Liu C."/>
        </authorList>
    </citation>
    <scope>NUCLEOTIDE SEQUENCE [LARGE SCALE GENOMIC DNA]</scope>
    <source>
        <strain evidence="1 2">0.1xD8-82</strain>
    </source>
</reference>
<organism evidence="1 2">
    <name type="scientific">Parablautia intestinalis</name>
    <dbReference type="NCBI Taxonomy" id="2320100"/>
    <lineage>
        <taxon>Bacteria</taxon>
        <taxon>Bacillati</taxon>
        <taxon>Bacillota</taxon>
        <taxon>Clostridia</taxon>
        <taxon>Lachnospirales</taxon>
        <taxon>Lachnospiraceae</taxon>
        <taxon>Parablautia</taxon>
    </lineage>
</organism>
<protein>
    <submittedName>
        <fullName evidence="1">Uncharacterized protein</fullName>
    </submittedName>
</protein>
<keyword evidence="2" id="KW-1185">Reference proteome</keyword>
<gene>
    <name evidence="1" type="ORF">D7V94_20500</name>
</gene>
<accession>A0A3A9A7M0</accession>
<proteinExistence type="predicted"/>
<dbReference type="EMBL" id="RAYQ01000036">
    <property type="protein sequence ID" value="RKI87760.1"/>
    <property type="molecule type" value="Genomic_DNA"/>
</dbReference>
<name>A0A3A9A7M0_9FIRM</name>
<dbReference type="AlphaFoldDB" id="A0A3A9A7M0"/>
<comment type="caution">
    <text evidence="1">The sequence shown here is derived from an EMBL/GenBank/DDBJ whole genome shotgun (WGS) entry which is preliminary data.</text>
</comment>
<evidence type="ECO:0000313" key="1">
    <source>
        <dbReference type="EMBL" id="RKI87760.1"/>
    </source>
</evidence>
<evidence type="ECO:0000313" key="2">
    <source>
        <dbReference type="Proteomes" id="UP000280696"/>
    </source>
</evidence>